<comment type="caution">
    <text evidence="3">The sequence shown here is derived from an EMBL/GenBank/DDBJ whole genome shotgun (WGS) entry which is preliminary data.</text>
</comment>
<dbReference type="Gene3D" id="3.40.50.10440">
    <property type="entry name" value="Dihydroxyacetone kinase, domain 1"/>
    <property type="match status" value="1"/>
</dbReference>
<dbReference type="SUPFAM" id="SSF82549">
    <property type="entry name" value="DAK1/DegV-like"/>
    <property type="match status" value="1"/>
</dbReference>
<dbReference type="AlphaFoldDB" id="A0A0D1BSJ5"/>
<protein>
    <submittedName>
        <fullName evidence="3">DegV domain-containing protein</fullName>
    </submittedName>
</protein>
<dbReference type="Pfam" id="PF02645">
    <property type="entry name" value="DegV"/>
    <property type="match status" value="1"/>
</dbReference>
<dbReference type="PANTHER" id="PTHR33434">
    <property type="entry name" value="DEGV DOMAIN-CONTAINING PROTEIN DR_1986-RELATED"/>
    <property type="match status" value="1"/>
</dbReference>
<dbReference type="NCBIfam" id="TIGR00762">
    <property type="entry name" value="DegV"/>
    <property type="match status" value="1"/>
</dbReference>
<dbReference type="Gene3D" id="2.20.28.50">
    <property type="entry name" value="degv family protein"/>
    <property type="match status" value="1"/>
</dbReference>
<evidence type="ECO:0000256" key="1">
    <source>
        <dbReference type="ARBA" id="ARBA00003238"/>
    </source>
</evidence>
<dbReference type="PANTHER" id="PTHR33434:SF3">
    <property type="entry name" value="DEGV DOMAIN-CONTAINING PROTEIN YITS"/>
    <property type="match status" value="1"/>
</dbReference>
<proteinExistence type="predicted"/>
<reference evidence="3 4" key="1">
    <citation type="submission" date="2014-06" db="EMBL/GenBank/DDBJ databases">
        <title>Genome characterization of distinct group I Clostridium botulinum lineages.</title>
        <authorList>
            <person name="Giordani F."/>
            <person name="Anselmo A."/>
            <person name="Fillo S."/>
            <person name="Palozzi A.M."/>
            <person name="Fortunato A."/>
            <person name="Gentile B."/>
            <person name="Ciammaruconi A."/>
            <person name="Anniballi F."/>
            <person name="De Medici D."/>
            <person name="Lista F."/>
        </authorList>
    </citation>
    <scope>NUCLEOTIDE SEQUENCE [LARGE SCALE GENOMIC DNA]</scope>
    <source>
        <strain evidence="3 4">B2 450</strain>
    </source>
</reference>
<dbReference type="InterPro" id="IPR003797">
    <property type="entry name" value="DegV"/>
</dbReference>
<dbReference type="InterPro" id="IPR043168">
    <property type="entry name" value="DegV_C"/>
</dbReference>
<dbReference type="HOGENOM" id="CLU_048251_4_1_9"/>
<evidence type="ECO:0000313" key="4">
    <source>
        <dbReference type="Proteomes" id="UP000032250"/>
    </source>
</evidence>
<dbReference type="GO" id="GO:0008289">
    <property type="term" value="F:lipid binding"/>
    <property type="evidence" value="ECO:0007669"/>
    <property type="project" value="UniProtKB-KW"/>
</dbReference>
<organism evidence="3 4">
    <name type="scientific">Clostridium botulinum B2 450</name>
    <dbReference type="NCBI Taxonomy" id="1379739"/>
    <lineage>
        <taxon>Bacteria</taxon>
        <taxon>Bacillati</taxon>
        <taxon>Bacillota</taxon>
        <taxon>Clostridia</taxon>
        <taxon>Eubacteriales</taxon>
        <taxon>Clostridiaceae</taxon>
        <taxon>Clostridium</taxon>
    </lineage>
</organism>
<name>A0A0D1BSJ5_CLOBO</name>
<sequence>MKEYIIMTDSCCDLSSEYIENNHIPYVPLTCSVEGKEYIDNFGQSLPYKEFYEAMIKGEIPKTSQPSPEAYYKVFKELIYKDKDILYVCVSSGLSGTYNSANIAKNMILDEFENARIEIVDVLTASLGQGIMVMKAMDMKKNGLTIDEVTNYLEENKLNLNSYMVVNDLIHLKRGGRISTAAALIGTVLNIKPILTLNDEGRVITVRKAKGRKVAIRKLTEIVIERIKNPEEEIVAISHGDSDLDAEKLKERILKEIKVKDVIINYVGPVVGTYGGPGSLNVFFISDHRQNHIIDIN</sequence>
<dbReference type="PROSITE" id="PS51482">
    <property type="entry name" value="DEGV"/>
    <property type="match status" value="1"/>
</dbReference>
<dbReference type="InterPro" id="IPR050270">
    <property type="entry name" value="DegV_domain_contain"/>
</dbReference>
<dbReference type="Proteomes" id="UP000032250">
    <property type="component" value="Unassembled WGS sequence"/>
</dbReference>
<dbReference type="RefSeq" id="WP_003486873.1">
    <property type="nucleotide sequence ID" value="NZ_JXSU01000007.1"/>
</dbReference>
<dbReference type="OrthoDB" id="9780660at2"/>
<gene>
    <name evidence="3" type="ORF">N495_06815</name>
</gene>
<evidence type="ECO:0000313" key="3">
    <source>
        <dbReference type="EMBL" id="KIS23310.1"/>
    </source>
</evidence>
<dbReference type="EMBL" id="JXSU01000007">
    <property type="protein sequence ID" value="KIS23310.1"/>
    <property type="molecule type" value="Genomic_DNA"/>
</dbReference>
<accession>A0A0D1BSJ5</accession>
<keyword evidence="2" id="KW-0446">Lipid-binding</keyword>
<comment type="function">
    <text evidence="1">May bind long-chain fatty acids, such as palmitate, and may play a role in lipid transport or fatty acid metabolism.</text>
</comment>
<evidence type="ECO:0000256" key="2">
    <source>
        <dbReference type="ARBA" id="ARBA00023121"/>
    </source>
</evidence>
<dbReference type="Gene3D" id="3.30.1180.10">
    <property type="match status" value="1"/>
</dbReference>
<dbReference type="PATRIC" id="fig|1379739.3.peg.1698"/>